<dbReference type="Gene3D" id="3.90.25.10">
    <property type="entry name" value="UDP-galactose 4-epimerase, domain 1"/>
    <property type="match status" value="1"/>
</dbReference>
<sequence length="357" mass="39288">MASPQKLIVVLGVTGTQGSSVAATFLSLGDWKVRGVTRNPESTSAKNQAAKGVELVKGDLDDKESLKAAFIGATAIFLATDFWTIFKQKETHEKASATGTFLPLLCHQQEVQQGLNAVEAATDPKVLQSLERFVFSTLTPVTKLSGGKYTHVYHFDSKARIEEHIRSNVPGLAKNLGTFVMGVFTENWTAPGFLSPQKQADGSWAINDPQLPGPKEFSTIPWVVASRDTGKFVKALVIDQEPGTRIYGVSEFKTRAEVAEIWGKILGAPTTTRPISKDEFAEAWPELVRDEMIDNFSFVKEFGYVGNDPDVKLPWDLGIETTTVEEYIRAEDWSSLAYIGFHVVVEYFGYPLTSSVL</sequence>
<accession>A0A4Q4PJ20</accession>
<comment type="similarity">
    <text evidence="1">Belongs to the NmrA-type oxidoreductase family.</text>
</comment>
<dbReference type="PANTHER" id="PTHR42748:SF26">
    <property type="entry name" value="NMRA-LIKE DOMAIN-CONTAINING PROTEIN"/>
    <property type="match status" value="1"/>
</dbReference>
<dbReference type="SUPFAM" id="SSF51735">
    <property type="entry name" value="NAD(P)-binding Rossmann-fold domains"/>
    <property type="match status" value="1"/>
</dbReference>
<evidence type="ECO:0000313" key="4">
    <source>
        <dbReference type="EMBL" id="RYN31146.1"/>
    </source>
</evidence>
<evidence type="ECO:0000313" key="6">
    <source>
        <dbReference type="Proteomes" id="UP000292340"/>
    </source>
</evidence>
<dbReference type="InterPro" id="IPR008030">
    <property type="entry name" value="NmrA-like"/>
</dbReference>
<reference evidence="4" key="1">
    <citation type="submission" date="2017-10" db="EMBL/GenBank/DDBJ databases">
        <authorList>
            <person name="Armitage A.D."/>
            <person name="Barbara D.J."/>
            <person name="Woodhall J.W."/>
            <person name="Sreenivasaprasad S."/>
            <person name="Lane C.R."/>
            <person name="Clarkson J.P."/>
            <person name="Harrison R.J."/>
        </authorList>
    </citation>
    <scope>NUCLEOTIDE SEQUENCE</scope>
    <source>
        <strain evidence="4">FERA 1164</strain>
        <strain evidence="5">FERA 635</strain>
    </source>
</reference>
<gene>
    <name evidence="4" type="ORF">AA0115_g4610</name>
    <name evidence="5" type="ORF">AA0119_g4848</name>
</gene>
<protein>
    <recommendedName>
        <fullName evidence="3">NmrA-like domain-containing protein</fullName>
    </recommendedName>
</protein>
<dbReference type="EMBL" id="PDXF01000013">
    <property type="protein sequence ID" value="RYO03349.1"/>
    <property type="molecule type" value="Genomic_DNA"/>
</dbReference>
<dbReference type="Proteomes" id="UP000293195">
    <property type="component" value="Unassembled WGS sequence"/>
</dbReference>
<dbReference type="InterPro" id="IPR051164">
    <property type="entry name" value="NmrA-like_oxidored"/>
</dbReference>
<reference evidence="4" key="2">
    <citation type="journal article" date="2019" name="bioRxiv">
        <title>Genomics, evolutionary history and diagnostics of the Alternaria alternata species group including apple and Asian pear pathotypes.</title>
        <authorList>
            <person name="Armitage A.D."/>
            <person name="Cockerton H.M."/>
            <person name="Sreenivasaprasad S."/>
            <person name="Woodhall J.W."/>
            <person name="Lane C.R."/>
            <person name="Harrison R.J."/>
            <person name="Clarkson J.P."/>
        </authorList>
    </citation>
    <scope>NUCLEOTIDE SEQUENCE</scope>
    <source>
        <strain evidence="4">FERA 1164</strain>
        <strain evidence="5">FERA 635</strain>
    </source>
</reference>
<evidence type="ECO:0000256" key="1">
    <source>
        <dbReference type="ARBA" id="ARBA00006328"/>
    </source>
</evidence>
<keyword evidence="7" id="KW-1185">Reference proteome</keyword>
<dbReference type="OrthoDB" id="3358371at2759"/>
<evidence type="ECO:0000313" key="5">
    <source>
        <dbReference type="EMBL" id="RYO03349.1"/>
    </source>
</evidence>
<dbReference type="PANTHER" id="PTHR42748">
    <property type="entry name" value="NITROGEN METABOLITE REPRESSION PROTEIN NMRA FAMILY MEMBER"/>
    <property type="match status" value="1"/>
</dbReference>
<dbReference type="InterPro" id="IPR036291">
    <property type="entry name" value="NAD(P)-bd_dom_sf"/>
</dbReference>
<evidence type="ECO:0000259" key="3">
    <source>
        <dbReference type="Pfam" id="PF05368"/>
    </source>
</evidence>
<keyword evidence="2" id="KW-0521">NADP</keyword>
<evidence type="ECO:0000313" key="7">
    <source>
        <dbReference type="Proteomes" id="UP000293195"/>
    </source>
</evidence>
<dbReference type="CDD" id="cd05251">
    <property type="entry name" value="NmrA_like_SDR_a"/>
    <property type="match status" value="1"/>
</dbReference>
<evidence type="ECO:0000256" key="2">
    <source>
        <dbReference type="ARBA" id="ARBA00022857"/>
    </source>
</evidence>
<dbReference type="Proteomes" id="UP000292340">
    <property type="component" value="Unassembled WGS sequence"/>
</dbReference>
<proteinExistence type="inferred from homology"/>
<dbReference type="AlphaFoldDB" id="A0A4Q4PJ20"/>
<comment type="caution">
    <text evidence="4">The sequence shown here is derived from an EMBL/GenBank/DDBJ whole genome shotgun (WGS) entry which is preliminary data.</text>
</comment>
<feature type="domain" description="NmrA-like" evidence="3">
    <location>
        <begin position="5"/>
        <end position="328"/>
    </location>
</feature>
<dbReference type="GO" id="GO:0005634">
    <property type="term" value="C:nucleus"/>
    <property type="evidence" value="ECO:0007669"/>
    <property type="project" value="TreeGrafter"/>
</dbReference>
<dbReference type="EMBL" id="PDXB01000009">
    <property type="protein sequence ID" value="RYN31146.1"/>
    <property type="molecule type" value="Genomic_DNA"/>
</dbReference>
<name>A0A4Q4PJ20_9PLEO</name>
<dbReference type="Gene3D" id="3.40.50.720">
    <property type="entry name" value="NAD(P)-binding Rossmann-like Domain"/>
    <property type="match status" value="1"/>
</dbReference>
<organism evidence="4 6">
    <name type="scientific">Alternaria tenuissima</name>
    <dbReference type="NCBI Taxonomy" id="119927"/>
    <lineage>
        <taxon>Eukaryota</taxon>
        <taxon>Fungi</taxon>
        <taxon>Dikarya</taxon>
        <taxon>Ascomycota</taxon>
        <taxon>Pezizomycotina</taxon>
        <taxon>Dothideomycetes</taxon>
        <taxon>Pleosporomycetidae</taxon>
        <taxon>Pleosporales</taxon>
        <taxon>Pleosporineae</taxon>
        <taxon>Pleosporaceae</taxon>
        <taxon>Alternaria</taxon>
        <taxon>Alternaria sect. Alternaria</taxon>
        <taxon>Alternaria alternata complex</taxon>
    </lineage>
</organism>
<dbReference type="Pfam" id="PF05368">
    <property type="entry name" value="NmrA"/>
    <property type="match status" value="1"/>
</dbReference>